<sequence>MLAIHWNSVGPFTAFLHHDEATKPNSQCRLFMEIFIIAAWNIWKQRTSSSLKINAQAFLHGNIIL</sequence>
<protein>
    <submittedName>
        <fullName evidence="1">Uncharacterized protein</fullName>
    </submittedName>
</protein>
<name>A0A0A8Y388_ARUDO</name>
<evidence type="ECO:0000313" key="1">
    <source>
        <dbReference type="EMBL" id="JAD18222.1"/>
    </source>
</evidence>
<reference evidence="1" key="1">
    <citation type="submission" date="2014-09" db="EMBL/GenBank/DDBJ databases">
        <authorList>
            <person name="Magalhaes I.L.F."/>
            <person name="Oliveira U."/>
            <person name="Santos F.R."/>
            <person name="Vidigal T.H.D.A."/>
            <person name="Brescovit A.D."/>
            <person name="Santos A.J."/>
        </authorList>
    </citation>
    <scope>NUCLEOTIDE SEQUENCE</scope>
    <source>
        <tissue evidence="1">Shoot tissue taken approximately 20 cm above the soil surface</tissue>
    </source>
</reference>
<reference evidence="1" key="2">
    <citation type="journal article" date="2015" name="Data Brief">
        <title>Shoot transcriptome of the giant reed, Arundo donax.</title>
        <authorList>
            <person name="Barrero R.A."/>
            <person name="Guerrero F.D."/>
            <person name="Moolhuijzen P."/>
            <person name="Goolsby J.A."/>
            <person name="Tidwell J."/>
            <person name="Bellgard S.E."/>
            <person name="Bellgard M.I."/>
        </authorList>
    </citation>
    <scope>NUCLEOTIDE SEQUENCE</scope>
    <source>
        <tissue evidence="1">Shoot tissue taken approximately 20 cm above the soil surface</tissue>
    </source>
</reference>
<dbReference type="AlphaFoldDB" id="A0A0A8Y388"/>
<dbReference type="EMBL" id="GBRH01279673">
    <property type="protein sequence ID" value="JAD18222.1"/>
    <property type="molecule type" value="Transcribed_RNA"/>
</dbReference>
<accession>A0A0A8Y388</accession>
<proteinExistence type="predicted"/>
<organism evidence="1">
    <name type="scientific">Arundo donax</name>
    <name type="common">Giant reed</name>
    <name type="synonym">Donax arundinaceus</name>
    <dbReference type="NCBI Taxonomy" id="35708"/>
    <lineage>
        <taxon>Eukaryota</taxon>
        <taxon>Viridiplantae</taxon>
        <taxon>Streptophyta</taxon>
        <taxon>Embryophyta</taxon>
        <taxon>Tracheophyta</taxon>
        <taxon>Spermatophyta</taxon>
        <taxon>Magnoliopsida</taxon>
        <taxon>Liliopsida</taxon>
        <taxon>Poales</taxon>
        <taxon>Poaceae</taxon>
        <taxon>PACMAD clade</taxon>
        <taxon>Arundinoideae</taxon>
        <taxon>Arundineae</taxon>
        <taxon>Arundo</taxon>
    </lineage>
</organism>